<protein>
    <submittedName>
        <fullName evidence="3">Uncharacterized protein</fullName>
    </submittedName>
</protein>
<gene>
    <name evidence="3" type="ORF">ALQ49_03762</name>
</gene>
<accession>A0A3M3R3L9</accession>
<dbReference type="EMBL" id="RBPL01000119">
    <property type="protein sequence ID" value="RMN91047.1"/>
    <property type="molecule type" value="Genomic_DNA"/>
</dbReference>
<dbReference type="Pfam" id="PF13175">
    <property type="entry name" value="AAA_15"/>
    <property type="match status" value="1"/>
</dbReference>
<sequence>MSPRLIHAPLSFRVYDCQLIRCEKKIQREKGRPVKIVYIDIQNYRKLKSCRISLTEEETLLVGANNSGKTSAMDALIFFLDQKGRSAASIASGDTPAARKLSATDFTLSNWHQLNEFGQAWAAAEVGGDQLSDWQPLCPTVDIWLQVEKNEIHRVSHLIPTLKWDGGLLGVRMIYQPKNLELLKSDFVTHFKAAEQLKQTARDNAKKKRKDEELGQKEFVLSIWPSSLREYLDREVGRAFELKSYMLDPAKVEEIPNKDYKPPGLTEDQLPLDFYPFNGLFKVDIIDATRGFSDPNAATASQASTSNLASQINRYYNRHLNPTDLPGDEDLEALEAIALAQHSFDGRLNEVFTKPLEEIKTLGYPGFNDPHIRLSSKVNPIDNLDHEAAILFEIQKASLASGAPLLSLSEKYNGLGYKNLIAMVFKLMSYRDQWMRVGKAGKRKPDEDSFIEPLHLVLIEDPEAHLHAQVQQVFIKKAYSVLRNHKDLSLSKSFSSQMVVSTHSSYLAHEVGFEKLRYFKRKPAANSFQVPTAEVIDLSATFGKAKTRSEEVLQTAQFVARYLKTTHCDLFFANGIILLEGAAERLLIPHFIRNNPNKDTSLDNSYISILEVGGAHAHRLRALIDKLGLPTLVITDTDALAPPAAGAGPKAKASAVRPELGKGYKTGSHTLIKWLDVKDDTLDAVLALKFEEKISGKVRIAYQYGISIKFNDKEDGQAIPYTFEDAIALTNPAIFRNLVKPTGMIKKMQTALNLGTIELCCKALYDALEKGKAEMALDLLFCADPTLLAAPAYIQEGLDWLKTELEVASEDLVPGVIEPV</sequence>
<dbReference type="PANTHER" id="PTHR43581:SF2">
    <property type="entry name" value="EXCINUCLEASE ATPASE SUBUNIT"/>
    <property type="match status" value="1"/>
</dbReference>
<dbReference type="AlphaFoldDB" id="A0A3M3R3L9"/>
<comment type="caution">
    <text evidence="3">The sequence shown here is derived from an EMBL/GenBank/DDBJ whole genome shotgun (WGS) entry which is preliminary data.</text>
</comment>
<dbReference type="InterPro" id="IPR027417">
    <property type="entry name" value="P-loop_NTPase"/>
</dbReference>
<dbReference type="Proteomes" id="UP000278062">
    <property type="component" value="Unassembled WGS sequence"/>
</dbReference>
<feature type="domain" description="Endonuclease GajA/Old nuclease/RecF-like AAA" evidence="1">
    <location>
        <begin position="35"/>
        <end position="508"/>
    </location>
</feature>
<evidence type="ECO:0000313" key="4">
    <source>
        <dbReference type="Proteomes" id="UP000278062"/>
    </source>
</evidence>
<reference evidence="3 4" key="1">
    <citation type="submission" date="2018-08" db="EMBL/GenBank/DDBJ databases">
        <title>Recombination of ecologically and evolutionarily significant loci maintains genetic cohesion in the Pseudomonas syringae species complex.</title>
        <authorList>
            <person name="Dillon M."/>
            <person name="Thakur S."/>
            <person name="Almeida R.N.D."/>
            <person name="Weir B.S."/>
            <person name="Guttman D.S."/>
        </authorList>
    </citation>
    <scope>NUCLEOTIDE SEQUENCE [LARGE SCALE GENOMIC DNA]</scope>
    <source>
        <strain evidence="3 4">1089_5</strain>
    </source>
</reference>
<dbReference type="CDD" id="cd01026">
    <property type="entry name" value="TOPRIM_OLD"/>
    <property type="match status" value="1"/>
</dbReference>
<name>A0A3M3R3L9_9PSED</name>
<dbReference type="InterPro" id="IPR041685">
    <property type="entry name" value="AAA_GajA/Old/RecF-like"/>
</dbReference>
<proteinExistence type="predicted"/>
<organism evidence="3 4">
    <name type="scientific">Pseudomonas syringae pv. apii</name>
    <dbReference type="NCBI Taxonomy" id="81036"/>
    <lineage>
        <taxon>Bacteria</taxon>
        <taxon>Pseudomonadati</taxon>
        <taxon>Pseudomonadota</taxon>
        <taxon>Gammaproteobacteria</taxon>
        <taxon>Pseudomonadales</taxon>
        <taxon>Pseudomonadaceae</taxon>
        <taxon>Pseudomonas</taxon>
    </lineage>
</organism>
<dbReference type="InterPro" id="IPR034139">
    <property type="entry name" value="TOPRIM_OLD"/>
</dbReference>
<dbReference type="PANTHER" id="PTHR43581">
    <property type="entry name" value="ATP/GTP PHOSPHATASE"/>
    <property type="match status" value="1"/>
</dbReference>
<evidence type="ECO:0000313" key="3">
    <source>
        <dbReference type="EMBL" id="RMN91047.1"/>
    </source>
</evidence>
<feature type="domain" description="OLD protein-like TOPRIM" evidence="2">
    <location>
        <begin position="571"/>
        <end position="638"/>
    </location>
</feature>
<dbReference type="Gene3D" id="3.40.50.300">
    <property type="entry name" value="P-loop containing nucleotide triphosphate hydrolases"/>
    <property type="match status" value="1"/>
</dbReference>
<evidence type="ECO:0000259" key="1">
    <source>
        <dbReference type="Pfam" id="PF13175"/>
    </source>
</evidence>
<dbReference type="Pfam" id="PF20469">
    <property type="entry name" value="OLD-like_TOPRIM"/>
    <property type="match status" value="1"/>
</dbReference>
<dbReference type="InterPro" id="IPR051396">
    <property type="entry name" value="Bact_Antivir_Def_Nuclease"/>
</dbReference>
<evidence type="ECO:0000259" key="2">
    <source>
        <dbReference type="Pfam" id="PF20469"/>
    </source>
</evidence>
<dbReference type="SUPFAM" id="SSF52540">
    <property type="entry name" value="P-loop containing nucleoside triphosphate hydrolases"/>
    <property type="match status" value="1"/>
</dbReference>